<dbReference type="EMBL" id="FNFO01000004">
    <property type="protein sequence ID" value="SDL03429.1"/>
    <property type="molecule type" value="Genomic_DNA"/>
</dbReference>
<evidence type="ECO:0000256" key="5">
    <source>
        <dbReference type="ARBA" id="ARBA00022989"/>
    </source>
</evidence>
<dbReference type="GO" id="GO:0005886">
    <property type="term" value="C:plasma membrane"/>
    <property type="evidence" value="ECO:0007669"/>
    <property type="project" value="UniProtKB-SubCell"/>
</dbReference>
<comment type="subcellular location">
    <subcellularLocation>
        <location evidence="1">Cell membrane</location>
        <topology evidence="1">Multi-pass membrane protein</topology>
    </subcellularLocation>
</comment>
<accession>A0A1G9GRW6</accession>
<dbReference type="InterPro" id="IPR018383">
    <property type="entry name" value="UPF0324_pro"/>
</dbReference>
<evidence type="ECO:0000313" key="8">
    <source>
        <dbReference type="EMBL" id="SDL03429.1"/>
    </source>
</evidence>
<dbReference type="STRING" id="1075417.SAMN05421823_104197"/>
<feature type="transmembrane region" description="Helical" evidence="7">
    <location>
        <begin position="131"/>
        <end position="153"/>
    </location>
</feature>
<reference evidence="8 9" key="1">
    <citation type="submission" date="2016-10" db="EMBL/GenBank/DDBJ databases">
        <authorList>
            <person name="de Groot N.N."/>
        </authorList>
    </citation>
    <scope>NUCLEOTIDE SEQUENCE [LARGE SCALE GENOMIC DNA]</scope>
    <source>
        <strain evidence="8 9">DSM 25186</strain>
    </source>
</reference>
<sequence>METSENYPLPHRLTTWHRRLQGLLERSVTYREIIFVLALAVCLLPEITPPLALVLGLIVAQLIGHPFLHLNHKATRWLLQGSVVGLGFGMHAGSALAAGKMGITFTVISILGTLVVGIALGKLLRLDRITAYLIAGGTAICGGSAIAALSPVLNAKEQQISVALGTIFLLNSVALFLFPWVGHLLDLSQTQFGLWAALAIHDTSSVVGAAGHYGPQALELATTVKLARALWIIPVALVTSLLFKTRGANVTIPYFIGGFVVAMVLNTYVPMLRPVGAVVVPLAHTGLTLTLFLIGAGLSRQALRAVGFRPLVQGVLLWGLISVAALALVLQWHG</sequence>
<feature type="transmembrane region" description="Helical" evidence="7">
    <location>
        <begin position="28"/>
        <end position="47"/>
    </location>
</feature>
<feature type="transmembrane region" description="Helical" evidence="7">
    <location>
        <begin position="226"/>
        <end position="243"/>
    </location>
</feature>
<dbReference type="OrthoDB" id="9811391at2"/>
<evidence type="ECO:0000256" key="3">
    <source>
        <dbReference type="ARBA" id="ARBA00022475"/>
    </source>
</evidence>
<dbReference type="PANTHER" id="PTHR30106">
    <property type="entry name" value="INNER MEMBRANE PROTEIN YEIH-RELATED"/>
    <property type="match status" value="1"/>
</dbReference>
<evidence type="ECO:0000256" key="7">
    <source>
        <dbReference type="SAM" id="Phobius"/>
    </source>
</evidence>
<feature type="transmembrane region" description="Helical" evidence="7">
    <location>
        <begin position="311"/>
        <end position="332"/>
    </location>
</feature>
<evidence type="ECO:0000256" key="1">
    <source>
        <dbReference type="ARBA" id="ARBA00004651"/>
    </source>
</evidence>
<comment type="similarity">
    <text evidence="2">Belongs to the UPF0324 family.</text>
</comment>
<feature type="transmembrane region" description="Helical" evidence="7">
    <location>
        <begin position="77"/>
        <end position="97"/>
    </location>
</feature>
<dbReference type="Proteomes" id="UP000198510">
    <property type="component" value="Unassembled WGS sequence"/>
</dbReference>
<evidence type="ECO:0000256" key="2">
    <source>
        <dbReference type="ARBA" id="ARBA00007977"/>
    </source>
</evidence>
<dbReference type="RefSeq" id="WP_089682096.1">
    <property type="nucleotide sequence ID" value="NZ_FNFO01000004.1"/>
</dbReference>
<dbReference type="PANTHER" id="PTHR30106:SF1">
    <property type="entry name" value="UPF0324 MEMBRANE PROTEIN FN0533"/>
    <property type="match status" value="1"/>
</dbReference>
<keyword evidence="9" id="KW-1185">Reference proteome</keyword>
<name>A0A1G9GRW6_9BACT</name>
<keyword evidence="6 7" id="KW-0472">Membrane</keyword>
<dbReference type="AlphaFoldDB" id="A0A1G9GRW6"/>
<feature type="transmembrane region" description="Helical" evidence="7">
    <location>
        <begin position="103"/>
        <end position="124"/>
    </location>
</feature>
<feature type="transmembrane region" description="Helical" evidence="7">
    <location>
        <begin position="192"/>
        <end position="214"/>
    </location>
</feature>
<keyword evidence="3" id="KW-1003">Cell membrane</keyword>
<feature type="transmembrane region" description="Helical" evidence="7">
    <location>
        <begin position="275"/>
        <end position="299"/>
    </location>
</feature>
<keyword evidence="4 7" id="KW-0812">Transmembrane</keyword>
<evidence type="ECO:0000256" key="6">
    <source>
        <dbReference type="ARBA" id="ARBA00023136"/>
    </source>
</evidence>
<keyword evidence="5 7" id="KW-1133">Transmembrane helix</keyword>
<feature type="transmembrane region" description="Helical" evidence="7">
    <location>
        <begin position="159"/>
        <end position="180"/>
    </location>
</feature>
<feature type="transmembrane region" description="Helical" evidence="7">
    <location>
        <begin position="250"/>
        <end position="269"/>
    </location>
</feature>
<evidence type="ECO:0000256" key="4">
    <source>
        <dbReference type="ARBA" id="ARBA00022692"/>
    </source>
</evidence>
<gene>
    <name evidence="8" type="ORF">SAMN05421823_104197</name>
</gene>
<evidence type="ECO:0000313" key="9">
    <source>
        <dbReference type="Proteomes" id="UP000198510"/>
    </source>
</evidence>
<protein>
    <submittedName>
        <fullName evidence="8">Conserved hypothetical integral membrane protein</fullName>
    </submittedName>
</protein>
<proteinExistence type="inferred from homology"/>
<dbReference type="Pfam" id="PF03601">
    <property type="entry name" value="Cons_hypoth698"/>
    <property type="match status" value="1"/>
</dbReference>
<organism evidence="8 9">
    <name type="scientific">Catalinimonas alkaloidigena</name>
    <dbReference type="NCBI Taxonomy" id="1075417"/>
    <lineage>
        <taxon>Bacteria</taxon>
        <taxon>Pseudomonadati</taxon>
        <taxon>Bacteroidota</taxon>
        <taxon>Cytophagia</taxon>
        <taxon>Cytophagales</taxon>
        <taxon>Catalimonadaceae</taxon>
        <taxon>Catalinimonas</taxon>
    </lineage>
</organism>